<dbReference type="RefSeq" id="XP_052947977.1">
    <property type="nucleotide sequence ID" value="XM_053092064.1"/>
</dbReference>
<dbReference type="EMBL" id="JAKWFO010000003">
    <property type="protein sequence ID" value="KAI9638200.1"/>
    <property type="molecule type" value="Genomic_DNA"/>
</dbReference>
<feature type="compositionally biased region" description="Polar residues" evidence="1">
    <location>
        <begin position="172"/>
        <end position="181"/>
    </location>
</feature>
<feature type="compositionally biased region" description="Basic and acidic residues" evidence="1">
    <location>
        <begin position="182"/>
        <end position="193"/>
    </location>
</feature>
<name>A0AA38HCS4_9TREE</name>
<comment type="caution">
    <text evidence="2">The sequence shown here is derived from an EMBL/GenBank/DDBJ whole genome shotgun (WGS) entry which is preliminary data.</text>
</comment>
<protein>
    <submittedName>
        <fullName evidence="2">Uncharacterized protein</fullName>
    </submittedName>
</protein>
<organism evidence="2 3">
    <name type="scientific">Dioszegia hungarica</name>
    <dbReference type="NCBI Taxonomy" id="4972"/>
    <lineage>
        <taxon>Eukaryota</taxon>
        <taxon>Fungi</taxon>
        <taxon>Dikarya</taxon>
        <taxon>Basidiomycota</taxon>
        <taxon>Agaricomycotina</taxon>
        <taxon>Tremellomycetes</taxon>
        <taxon>Tremellales</taxon>
        <taxon>Bulleribasidiaceae</taxon>
        <taxon>Dioszegia</taxon>
    </lineage>
</organism>
<keyword evidence="3" id="KW-1185">Reference proteome</keyword>
<evidence type="ECO:0000313" key="3">
    <source>
        <dbReference type="Proteomes" id="UP001164286"/>
    </source>
</evidence>
<dbReference type="Proteomes" id="UP001164286">
    <property type="component" value="Unassembled WGS sequence"/>
</dbReference>
<gene>
    <name evidence="2" type="ORF">MKK02DRAFT_42588</name>
</gene>
<accession>A0AA38HCS4</accession>
<evidence type="ECO:0000256" key="1">
    <source>
        <dbReference type="SAM" id="MobiDB-lite"/>
    </source>
</evidence>
<dbReference type="AlphaFoldDB" id="A0AA38HCS4"/>
<proteinExistence type="predicted"/>
<dbReference type="GeneID" id="77731269"/>
<sequence>MADPVGFSIDISLASGTAKAGQAWDDGELVRAYDAALEEFHLHHPGPGTWLDKMTAAKGQPLPGARTFGTDWYRDSDTAPQKPKKRAADNPYTGTAKKIKPREDSPVYNPPSPLHGGSGAEPPESPHDSGYSANTLSGEAAARATYEEAIGFAMSAQYAAGYWLGVAHTKAKSSPVSNILHTRQEHTSAKLKR</sequence>
<feature type="region of interest" description="Disordered" evidence="1">
    <location>
        <begin position="61"/>
        <end position="134"/>
    </location>
</feature>
<evidence type="ECO:0000313" key="2">
    <source>
        <dbReference type="EMBL" id="KAI9638200.1"/>
    </source>
</evidence>
<feature type="region of interest" description="Disordered" evidence="1">
    <location>
        <begin position="172"/>
        <end position="193"/>
    </location>
</feature>
<reference evidence="2" key="1">
    <citation type="journal article" date="2022" name="G3 (Bethesda)">
        <title>High quality genome of the basidiomycete yeast Dioszegia hungarica PDD-24b-2 isolated from cloud water.</title>
        <authorList>
            <person name="Jarrige D."/>
            <person name="Haridas S."/>
            <person name="Bleykasten-Grosshans C."/>
            <person name="Joly M."/>
            <person name="Nadalig T."/>
            <person name="Sancelme M."/>
            <person name="Vuilleumier S."/>
            <person name="Grigoriev I.V."/>
            <person name="Amato P."/>
            <person name="Bringel F."/>
        </authorList>
    </citation>
    <scope>NUCLEOTIDE SEQUENCE</scope>
    <source>
        <strain evidence="2">PDD-24b-2</strain>
    </source>
</reference>